<evidence type="ECO:0000256" key="4">
    <source>
        <dbReference type="ARBA" id="ARBA00022452"/>
    </source>
</evidence>
<dbReference type="GO" id="GO:0015344">
    <property type="term" value="F:siderophore uptake transmembrane transporter activity"/>
    <property type="evidence" value="ECO:0007669"/>
    <property type="project" value="TreeGrafter"/>
</dbReference>
<evidence type="ECO:0000256" key="2">
    <source>
        <dbReference type="ARBA" id="ARBA00009810"/>
    </source>
</evidence>
<evidence type="ECO:0000256" key="1">
    <source>
        <dbReference type="ARBA" id="ARBA00004571"/>
    </source>
</evidence>
<proteinExistence type="inferred from homology"/>
<evidence type="ECO:0000313" key="15">
    <source>
        <dbReference type="Proteomes" id="UP000254537"/>
    </source>
</evidence>
<evidence type="ECO:0000256" key="7">
    <source>
        <dbReference type="ARBA" id="ARBA00023136"/>
    </source>
</evidence>
<comment type="subcellular location">
    <subcellularLocation>
        <location evidence="1 10">Cell outer membrane</location>
        <topology evidence="1 10">Multi-pass membrane protein</topology>
    </subcellularLocation>
</comment>
<protein>
    <submittedName>
        <fullName evidence="14">TonB-dependent receptor</fullName>
    </submittedName>
</protein>
<keyword evidence="5 10" id="KW-0812">Transmembrane</keyword>
<name>A0A345Y280_9NEIS</name>
<gene>
    <name evidence="14" type="ORF">DWG20_00530</name>
</gene>
<keyword evidence="4 10" id="KW-1134">Transmembrane beta strand</keyword>
<evidence type="ECO:0000256" key="11">
    <source>
        <dbReference type="RuleBase" id="RU003357"/>
    </source>
</evidence>
<feature type="domain" description="TonB-dependent receptor plug" evidence="13">
    <location>
        <begin position="71"/>
        <end position="165"/>
    </location>
</feature>
<organism evidence="14 15">
    <name type="scientific">Crenobacter cavernae</name>
    <dbReference type="NCBI Taxonomy" id="2290923"/>
    <lineage>
        <taxon>Bacteria</taxon>
        <taxon>Pseudomonadati</taxon>
        <taxon>Pseudomonadota</taxon>
        <taxon>Betaproteobacteria</taxon>
        <taxon>Neisseriales</taxon>
        <taxon>Neisseriaceae</taxon>
        <taxon>Crenobacter</taxon>
    </lineage>
</organism>
<feature type="domain" description="TonB-dependent receptor-like beta-barrel" evidence="12">
    <location>
        <begin position="218"/>
        <end position="644"/>
    </location>
</feature>
<dbReference type="AlphaFoldDB" id="A0A345Y280"/>
<reference evidence="14 15" key="1">
    <citation type="submission" date="2018-07" db="EMBL/GenBank/DDBJ databases">
        <title>Crenobacter cavernae sp. nov., isolated from a karst cave.</title>
        <authorList>
            <person name="Zhu H."/>
        </authorList>
    </citation>
    <scope>NUCLEOTIDE SEQUENCE [LARGE SCALE GENOMIC DNA]</scope>
    <source>
        <strain evidence="14 15">K1W11S-77</strain>
    </source>
</reference>
<dbReference type="PANTHER" id="PTHR30069:SF28">
    <property type="entry name" value="TONB-DEPENDENT RECEPTOR YNCD-RELATED"/>
    <property type="match status" value="1"/>
</dbReference>
<dbReference type="Pfam" id="PF07715">
    <property type="entry name" value="Plug"/>
    <property type="match status" value="1"/>
</dbReference>
<keyword evidence="8 14" id="KW-0675">Receptor</keyword>
<evidence type="ECO:0000259" key="12">
    <source>
        <dbReference type="Pfam" id="PF00593"/>
    </source>
</evidence>
<keyword evidence="3 10" id="KW-0813">Transport</keyword>
<evidence type="ECO:0000256" key="9">
    <source>
        <dbReference type="ARBA" id="ARBA00023237"/>
    </source>
</evidence>
<dbReference type="Gene3D" id="2.170.130.10">
    <property type="entry name" value="TonB-dependent receptor, plug domain"/>
    <property type="match status" value="1"/>
</dbReference>
<dbReference type="KEGG" id="ccah:DWG20_00530"/>
<comment type="similarity">
    <text evidence="2 10 11">Belongs to the TonB-dependent receptor family.</text>
</comment>
<accession>A0A345Y280</accession>
<evidence type="ECO:0000256" key="6">
    <source>
        <dbReference type="ARBA" id="ARBA00023077"/>
    </source>
</evidence>
<dbReference type="SUPFAM" id="SSF56935">
    <property type="entry name" value="Porins"/>
    <property type="match status" value="1"/>
</dbReference>
<keyword evidence="7 10" id="KW-0472">Membrane</keyword>
<dbReference type="GO" id="GO:0044718">
    <property type="term" value="P:siderophore transmembrane transport"/>
    <property type="evidence" value="ECO:0007669"/>
    <property type="project" value="TreeGrafter"/>
</dbReference>
<dbReference type="InterPro" id="IPR000531">
    <property type="entry name" value="Beta-barrel_TonB"/>
</dbReference>
<dbReference type="InterPro" id="IPR036942">
    <property type="entry name" value="Beta-barrel_TonB_sf"/>
</dbReference>
<evidence type="ECO:0000256" key="8">
    <source>
        <dbReference type="ARBA" id="ARBA00023170"/>
    </source>
</evidence>
<evidence type="ECO:0000256" key="10">
    <source>
        <dbReference type="PROSITE-ProRule" id="PRU01360"/>
    </source>
</evidence>
<dbReference type="Pfam" id="PF00593">
    <property type="entry name" value="TonB_dep_Rec_b-barrel"/>
    <property type="match status" value="1"/>
</dbReference>
<dbReference type="EMBL" id="CP031337">
    <property type="protein sequence ID" value="AXK38032.1"/>
    <property type="molecule type" value="Genomic_DNA"/>
</dbReference>
<keyword evidence="9 10" id="KW-0998">Cell outer membrane</keyword>
<evidence type="ECO:0000313" key="14">
    <source>
        <dbReference type="EMBL" id="AXK38032.1"/>
    </source>
</evidence>
<dbReference type="PANTHER" id="PTHR30069">
    <property type="entry name" value="TONB-DEPENDENT OUTER MEMBRANE RECEPTOR"/>
    <property type="match status" value="1"/>
</dbReference>
<evidence type="ECO:0000256" key="5">
    <source>
        <dbReference type="ARBA" id="ARBA00022692"/>
    </source>
</evidence>
<evidence type="ECO:0000256" key="3">
    <source>
        <dbReference type="ARBA" id="ARBA00022448"/>
    </source>
</evidence>
<dbReference type="InterPro" id="IPR039426">
    <property type="entry name" value="TonB-dep_rcpt-like"/>
</dbReference>
<keyword evidence="6 11" id="KW-0798">TonB box</keyword>
<dbReference type="InterPro" id="IPR012910">
    <property type="entry name" value="Plug_dom"/>
</dbReference>
<evidence type="ECO:0000259" key="13">
    <source>
        <dbReference type="Pfam" id="PF07715"/>
    </source>
</evidence>
<sequence>MDKGFDTRDWRPLALAMLGAWQTAHADETVLPEVRVSAERMAPALSLPSIAAAREEMARVPGGAGLVDVERNGRQSTLADTLGMATGVFVQPRFSAEESRLSIRGSGLQRTFHMRGVKLMQDGVPLNLADGGADFQAVEPLATRYVEVYRGTNALRYGATTLGGAINYVSPSGRDASTPAFLARLEAGSFGYQRAQIAAAGAKGDVDGYVSLSSLQQDGSRDHASQHAYRLFANTGWRASANLETRFFLADVHSNSELPGSLTKAQLKADPRQANASSVSGDQKRDIDLTRVSNKTVWRSGEQRLEFSAFYAKKKLFHPIHQVIDQNSEDTGVEARWVSDAPLFGHANRFTLGFAPTWGRTDELRFANVGGRRGALIDASLQEASNVDVYAENEYGFAPGWRAIVGAQWSEARRRLNDGYVPAGQADASFDQTYHGFSPKLGLLHELDSGVQLYANGSKSFEPPSLSEMSNFVINAGLKPQTAKTVEIGSRGRMETALPVEWDVSLYDARVRNELLSRSLPGNASVTFNVPRTRHRGLELGFTVEPAKGLSWRNAMLVNRFRFDNDAVYGDNTLAGVPKSFFKSELTQRFGAGYYVSANLEISPQSYPVDLANSLYADRYTLVGLKVGREVKKGLGWFAEGRNLTNEKYTATTGVILDAKGKDAAQFLPGDGRAVYAGLEWRL</sequence>
<dbReference type="OrthoDB" id="127311at2"/>
<dbReference type="RefSeq" id="WP_115431914.1">
    <property type="nucleotide sequence ID" value="NZ_CP031337.1"/>
</dbReference>
<dbReference type="PROSITE" id="PS52016">
    <property type="entry name" value="TONB_DEPENDENT_REC_3"/>
    <property type="match status" value="1"/>
</dbReference>
<dbReference type="Gene3D" id="2.40.170.20">
    <property type="entry name" value="TonB-dependent receptor, beta-barrel domain"/>
    <property type="match status" value="1"/>
</dbReference>
<dbReference type="InterPro" id="IPR037066">
    <property type="entry name" value="Plug_dom_sf"/>
</dbReference>
<dbReference type="GO" id="GO:0009279">
    <property type="term" value="C:cell outer membrane"/>
    <property type="evidence" value="ECO:0007669"/>
    <property type="project" value="UniProtKB-SubCell"/>
</dbReference>
<dbReference type="Proteomes" id="UP000254537">
    <property type="component" value="Chromosome"/>
</dbReference>